<dbReference type="PANTHER" id="PTHR17985">
    <property type="entry name" value="SER/THR-RICH PROTEIN T10 IN DGCR REGION"/>
    <property type="match status" value="1"/>
</dbReference>
<evidence type="ECO:0000256" key="1">
    <source>
        <dbReference type="SAM" id="MobiDB-lite"/>
    </source>
</evidence>
<evidence type="ECO:0000313" key="2">
    <source>
        <dbReference type="EMBL" id="OHT21770.1"/>
    </source>
</evidence>
<protein>
    <recommendedName>
        <fullName evidence="4">NRDE family protein</fullName>
    </recommendedName>
</protein>
<reference evidence="2 3" key="1">
    <citation type="submission" date="2016-09" db="EMBL/GenBank/DDBJ databases">
        <title>Metabolic pathway, cell adaptation mechanisms and a novel monoxygenase revealed through proteogenomic-transcription analysis of a Sphingomonas haloaromaticamans strain degrading the fungicide ortho-phenylphenol.</title>
        <authorList>
            <person name="Perruchon C."/>
            <person name="Papadopoulou E.S."/>
            <person name="Rousidou C."/>
            <person name="Vasileiadis S."/>
            <person name="Tanou G."/>
            <person name="Amoutzias G."/>
            <person name="Molassiotis A."/>
            <person name="Karpouzas D.G."/>
        </authorList>
    </citation>
    <scope>NUCLEOTIDE SEQUENCE [LARGE SCALE GENOMIC DNA]</scope>
    <source>
        <strain evidence="2 3">P3</strain>
    </source>
</reference>
<dbReference type="RefSeq" id="WP_070934764.1">
    <property type="nucleotide sequence ID" value="NZ_MIPT01000001.1"/>
</dbReference>
<dbReference type="InterPro" id="IPR008551">
    <property type="entry name" value="TANGO2"/>
</dbReference>
<comment type="caution">
    <text evidence="2">The sequence shown here is derived from an EMBL/GenBank/DDBJ whole genome shotgun (WGS) entry which is preliminary data.</text>
</comment>
<name>A0A1S1HMS6_9SPHN</name>
<evidence type="ECO:0000313" key="3">
    <source>
        <dbReference type="Proteomes" id="UP000179467"/>
    </source>
</evidence>
<dbReference type="OrthoDB" id="4380123at2"/>
<sequence>MCVLALAWCAHPNWRLVVAGNRDEFHARPAEPLRRWDEPDHVLAGRDLLSGGTWLGASEQGRFAVVTNLRGFGPSEPGRLSRGLLLKDLLAGEGRYAEPADADLVDFNPFNLIVVQPGQAEFWSNRPGPTRHILPPQVYGLSNGALDEPWPKTIRLKAALRDWIGAGAQHPESLLDGLAEETLPEPPGRPVGPSDVVQEPPLSPIFIRDPVYGTRCSTVVAIDGVGRGIIFERRFGGNGDREGETAIPFSWPR</sequence>
<organism evidence="2 3">
    <name type="scientific">Edaphosphingomonas haloaromaticamans</name>
    <dbReference type="NCBI Taxonomy" id="653954"/>
    <lineage>
        <taxon>Bacteria</taxon>
        <taxon>Pseudomonadati</taxon>
        <taxon>Pseudomonadota</taxon>
        <taxon>Alphaproteobacteria</taxon>
        <taxon>Sphingomonadales</taxon>
        <taxon>Rhizorhabdaceae</taxon>
        <taxon>Edaphosphingomonas</taxon>
    </lineage>
</organism>
<dbReference type="Proteomes" id="UP000179467">
    <property type="component" value="Unassembled WGS sequence"/>
</dbReference>
<gene>
    <name evidence="2" type="ORF">BHE75_03781</name>
</gene>
<proteinExistence type="predicted"/>
<feature type="region of interest" description="Disordered" evidence="1">
    <location>
        <begin position="179"/>
        <end position="199"/>
    </location>
</feature>
<dbReference type="PANTHER" id="PTHR17985:SF8">
    <property type="entry name" value="TRANSPORT AND GOLGI ORGANIZATION PROTEIN 2 HOMOLOG"/>
    <property type="match status" value="1"/>
</dbReference>
<dbReference type="EMBL" id="MIPT01000001">
    <property type="protein sequence ID" value="OHT21770.1"/>
    <property type="molecule type" value="Genomic_DNA"/>
</dbReference>
<dbReference type="AlphaFoldDB" id="A0A1S1HMS6"/>
<keyword evidence="3" id="KW-1185">Reference proteome</keyword>
<accession>A0A1S1HMS6</accession>
<evidence type="ECO:0008006" key="4">
    <source>
        <dbReference type="Google" id="ProtNLM"/>
    </source>
</evidence>
<dbReference type="Pfam" id="PF05742">
    <property type="entry name" value="TANGO2"/>
    <property type="match status" value="1"/>
</dbReference>